<dbReference type="CDD" id="cd08893">
    <property type="entry name" value="SRPBCC_CalC_Aha1-like_GntR-HTH"/>
    <property type="match status" value="1"/>
</dbReference>
<feature type="domain" description="Activator of Hsp90 ATPase homologue 1/2-like C-terminal" evidence="2">
    <location>
        <begin position="15"/>
        <end position="145"/>
    </location>
</feature>
<evidence type="ECO:0000313" key="4">
    <source>
        <dbReference type="Proteomes" id="UP000005824"/>
    </source>
</evidence>
<gene>
    <name evidence="3" type="ORF">CfE428DRAFT_6444</name>
</gene>
<evidence type="ECO:0000259" key="2">
    <source>
        <dbReference type="Pfam" id="PF08327"/>
    </source>
</evidence>
<comment type="similarity">
    <text evidence="1">Belongs to the AHA1 family.</text>
</comment>
<dbReference type="Gene3D" id="3.30.530.20">
    <property type="match status" value="1"/>
</dbReference>
<evidence type="ECO:0000256" key="1">
    <source>
        <dbReference type="ARBA" id="ARBA00006817"/>
    </source>
</evidence>
<accession>B4DC03</accession>
<dbReference type="eggNOG" id="COG3832">
    <property type="taxonomic scope" value="Bacteria"/>
</dbReference>
<dbReference type="AlphaFoldDB" id="B4DC03"/>
<protein>
    <submittedName>
        <fullName evidence="3">Activator of Hsp90 ATPase 1 family protein</fullName>
    </submittedName>
</protein>
<dbReference type="InterPro" id="IPR023393">
    <property type="entry name" value="START-like_dom_sf"/>
</dbReference>
<evidence type="ECO:0000313" key="3">
    <source>
        <dbReference type="EMBL" id="EDY16050.1"/>
    </source>
</evidence>
<dbReference type="RefSeq" id="WP_006983761.1">
    <property type="nucleotide sequence ID" value="NZ_ABVL01000042.1"/>
</dbReference>
<organism evidence="3 4">
    <name type="scientific">Chthoniobacter flavus Ellin428</name>
    <dbReference type="NCBI Taxonomy" id="497964"/>
    <lineage>
        <taxon>Bacteria</taxon>
        <taxon>Pseudomonadati</taxon>
        <taxon>Verrucomicrobiota</taxon>
        <taxon>Spartobacteria</taxon>
        <taxon>Chthoniobacterales</taxon>
        <taxon>Chthoniobacteraceae</taxon>
        <taxon>Chthoniobacter</taxon>
    </lineage>
</organism>
<name>B4DC03_9BACT</name>
<proteinExistence type="inferred from homology"/>
<dbReference type="STRING" id="497964.CfE428DRAFT_6444"/>
<keyword evidence="4" id="KW-1185">Reference proteome</keyword>
<dbReference type="EMBL" id="ABVL01000042">
    <property type="protein sequence ID" value="EDY16050.1"/>
    <property type="molecule type" value="Genomic_DNA"/>
</dbReference>
<dbReference type="Pfam" id="PF08327">
    <property type="entry name" value="AHSA1"/>
    <property type="match status" value="1"/>
</dbReference>
<dbReference type="InterPro" id="IPR013538">
    <property type="entry name" value="ASHA1/2-like_C"/>
</dbReference>
<reference evidence="3 4" key="1">
    <citation type="journal article" date="2011" name="J. Bacteriol.">
        <title>Genome sequence of Chthoniobacter flavus Ellin428, an aerobic heterotrophic soil bacterium.</title>
        <authorList>
            <person name="Kant R."/>
            <person name="van Passel M.W."/>
            <person name="Palva A."/>
            <person name="Lucas S."/>
            <person name="Lapidus A."/>
            <person name="Glavina Del Rio T."/>
            <person name="Dalin E."/>
            <person name="Tice H."/>
            <person name="Bruce D."/>
            <person name="Goodwin L."/>
            <person name="Pitluck S."/>
            <person name="Larimer F.W."/>
            <person name="Land M.L."/>
            <person name="Hauser L."/>
            <person name="Sangwan P."/>
            <person name="de Vos W.M."/>
            <person name="Janssen P.H."/>
            <person name="Smidt H."/>
        </authorList>
    </citation>
    <scope>NUCLEOTIDE SEQUENCE [LARGE SCALE GENOMIC DNA]</scope>
    <source>
        <strain evidence="3 4">Ellin428</strain>
    </source>
</reference>
<sequence>MSTSPKFVYVTLIATTPEKLWKALTDADFTIQYFFGTRLESDWKVGSPFVFRCADRITDEGTILRSEPPRLLSYTFHHVVDEEMRKESPSRVTFEIESLADGSDLSGPVVRLTVTHEDFPPESKVFPAISKGWPSILSGLKTLLETGKPLDVQKKR</sequence>
<dbReference type="InParanoid" id="B4DC03"/>
<dbReference type="SUPFAM" id="SSF55961">
    <property type="entry name" value="Bet v1-like"/>
    <property type="match status" value="1"/>
</dbReference>
<comment type="caution">
    <text evidence="3">The sequence shown here is derived from an EMBL/GenBank/DDBJ whole genome shotgun (WGS) entry which is preliminary data.</text>
</comment>
<dbReference type="Proteomes" id="UP000005824">
    <property type="component" value="Unassembled WGS sequence"/>
</dbReference>